<evidence type="ECO:0000313" key="1">
    <source>
        <dbReference type="EMBL" id="KAF5876853.1"/>
    </source>
</evidence>
<sequence>MMETQQYLRDISSPSLEILLYLNPLTATQTQDCLNPLYPAIFMTAFTHMFIVKNDKTVNSFLLKIRPWAVYQTNPSMPLHKSVSKRFPPVRERNREIVYPANQS</sequence>
<dbReference type="RefSeq" id="XP_037195799.1">
    <property type="nucleotide sequence ID" value="XM_037331645.1"/>
</dbReference>
<dbReference type="Proteomes" id="UP000531561">
    <property type="component" value="Unassembled WGS sequence"/>
</dbReference>
<dbReference type="AlphaFoldDB" id="A0A8H6B0B6"/>
<dbReference type="GeneID" id="59255337"/>
<accession>A0A8H6B0B6</accession>
<dbReference type="OrthoDB" id="10568351at2759"/>
<organism evidence="1 2">
    <name type="scientific">Botrytis fragariae</name>
    <dbReference type="NCBI Taxonomy" id="1964551"/>
    <lineage>
        <taxon>Eukaryota</taxon>
        <taxon>Fungi</taxon>
        <taxon>Dikarya</taxon>
        <taxon>Ascomycota</taxon>
        <taxon>Pezizomycotina</taxon>
        <taxon>Leotiomycetes</taxon>
        <taxon>Helotiales</taxon>
        <taxon>Sclerotiniaceae</taxon>
        <taxon>Botrytis</taxon>
    </lineage>
</organism>
<protein>
    <submittedName>
        <fullName evidence="1">Uncharacterized protein</fullName>
    </submittedName>
</protein>
<keyword evidence="2" id="KW-1185">Reference proteome</keyword>
<comment type="caution">
    <text evidence="1">The sequence shown here is derived from an EMBL/GenBank/DDBJ whole genome shotgun (WGS) entry which is preliminary data.</text>
</comment>
<proteinExistence type="predicted"/>
<reference evidence="1 2" key="1">
    <citation type="journal article" date="2020" name="Phytopathology">
        <title>A high-quality genome resource of Botrytis fragariae, a new and rapidly spreading fungal pathogen causing strawberry gray mold in the U.S.A.</title>
        <authorList>
            <person name="Wu Y."/>
            <person name="Saski C.A."/>
            <person name="Schnabel G."/>
            <person name="Xiao S."/>
            <person name="Hu M."/>
        </authorList>
    </citation>
    <scope>NUCLEOTIDE SEQUENCE [LARGE SCALE GENOMIC DNA]</scope>
    <source>
        <strain evidence="1 2">BVB16</strain>
    </source>
</reference>
<gene>
    <name evidence="1" type="ORF">Bfra_001207</name>
</gene>
<evidence type="ECO:0000313" key="2">
    <source>
        <dbReference type="Proteomes" id="UP000531561"/>
    </source>
</evidence>
<name>A0A8H6B0B6_9HELO</name>
<dbReference type="EMBL" id="JABFCT010000003">
    <property type="protein sequence ID" value="KAF5876853.1"/>
    <property type="molecule type" value="Genomic_DNA"/>
</dbReference>